<evidence type="ECO:0000313" key="1">
    <source>
        <dbReference type="EMBL" id="GGQ41207.1"/>
    </source>
</evidence>
<reference evidence="1" key="1">
    <citation type="journal article" date="2014" name="Int. J. Syst. Evol. Microbiol.">
        <title>Complete genome sequence of Corynebacterium casei LMG S-19264T (=DSM 44701T), isolated from a smear-ripened cheese.</title>
        <authorList>
            <consortium name="US DOE Joint Genome Institute (JGI-PGF)"/>
            <person name="Walter F."/>
            <person name="Albersmeier A."/>
            <person name="Kalinowski J."/>
            <person name="Ruckert C."/>
        </authorList>
    </citation>
    <scope>NUCLEOTIDE SEQUENCE</scope>
    <source>
        <strain evidence="1">JCM 3131</strain>
    </source>
</reference>
<keyword evidence="2" id="KW-1185">Reference proteome</keyword>
<name>A0A918B7X0_9ACTN</name>
<evidence type="ECO:0000313" key="2">
    <source>
        <dbReference type="Proteomes" id="UP000620156"/>
    </source>
</evidence>
<dbReference type="AlphaFoldDB" id="A0A918B7X0"/>
<dbReference type="EMBL" id="BMQK01000001">
    <property type="protein sequence ID" value="GGQ41207.1"/>
    <property type="molecule type" value="Genomic_DNA"/>
</dbReference>
<accession>A0A918B7X0</accession>
<reference evidence="1" key="2">
    <citation type="submission" date="2020-09" db="EMBL/GenBank/DDBJ databases">
        <authorList>
            <person name="Sun Q."/>
            <person name="Ohkuma M."/>
        </authorList>
    </citation>
    <scope>NUCLEOTIDE SEQUENCE</scope>
    <source>
        <strain evidence="1">JCM 3131</strain>
    </source>
</reference>
<gene>
    <name evidence="1" type="ORF">GCM10010145_06780</name>
</gene>
<comment type="caution">
    <text evidence="1">The sequence shown here is derived from an EMBL/GenBank/DDBJ whole genome shotgun (WGS) entry which is preliminary data.</text>
</comment>
<proteinExistence type="predicted"/>
<organism evidence="1 2">
    <name type="scientific">Streptomyces ruber</name>
    <dbReference type="NCBI Taxonomy" id="83378"/>
    <lineage>
        <taxon>Bacteria</taxon>
        <taxon>Bacillati</taxon>
        <taxon>Actinomycetota</taxon>
        <taxon>Actinomycetes</taxon>
        <taxon>Kitasatosporales</taxon>
        <taxon>Streptomycetaceae</taxon>
        <taxon>Streptomyces</taxon>
    </lineage>
</organism>
<dbReference type="Proteomes" id="UP000620156">
    <property type="component" value="Unassembled WGS sequence"/>
</dbReference>
<protein>
    <submittedName>
        <fullName evidence="1">Uncharacterized protein</fullName>
    </submittedName>
</protein>
<sequence>MAAMALSVPTMSVPAVPAVSVSVSGLKTRPVLLHRANINRLMCRFAPLTRRTAELDPVFDRPAGATARTP</sequence>